<feature type="region of interest" description="Disordered" evidence="1">
    <location>
        <begin position="1"/>
        <end position="36"/>
    </location>
</feature>
<dbReference type="STRING" id="74649.A0A2P6S107"/>
<name>A0A2P6S107_ROSCH</name>
<sequence length="108" mass="11838">MASKLKLRQKDDTSPIEPDSLANHSSSSSSHHFSVDHSSEFEVDDFSVDNDCDLQNTSNYRSTSSIRELDLIPSDAVIDLRNIADRMITEIGEASGDALPEAEIGILD</sequence>
<protein>
    <submittedName>
        <fullName evidence="2">Putative exocyst complex component Exo70</fullName>
    </submittedName>
</protein>
<accession>A0A2P6S107</accession>
<dbReference type="AlphaFoldDB" id="A0A2P6S107"/>
<proteinExistence type="predicted"/>
<gene>
    <name evidence="2" type="ORF">RchiOBHm_Chr2g0154631</name>
</gene>
<dbReference type="EMBL" id="PDCK01000040">
    <property type="protein sequence ID" value="PRQ52361.1"/>
    <property type="molecule type" value="Genomic_DNA"/>
</dbReference>
<reference evidence="2 3" key="1">
    <citation type="journal article" date="2018" name="Nat. Genet.">
        <title>The Rosa genome provides new insights in the design of modern roses.</title>
        <authorList>
            <person name="Bendahmane M."/>
        </authorList>
    </citation>
    <scope>NUCLEOTIDE SEQUENCE [LARGE SCALE GENOMIC DNA]</scope>
    <source>
        <strain evidence="3">cv. Old Blush</strain>
    </source>
</reference>
<organism evidence="2 3">
    <name type="scientific">Rosa chinensis</name>
    <name type="common">China rose</name>
    <dbReference type="NCBI Taxonomy" id="74649"/>
    <lineage>
        <taxon>Eukaryota</taxon>
        <taxon>Viridiplantae</taxon>
        <taxon>Streptophyta</taxon>
        <taxon>Embryophyta</taxon>
        <taxon>Tracheophyta</taxon>
        <taxon>Spermatophyta</taxon>
        <taxon>Magnoliopsida</taxon>
        <taxon>eudicotyledons</taxon>
        <taxon>Gunneridae</taxon>
        <taxon>Pentapetalae</taxon>
        <taxon>rosids</taxon>
        <taxon>fabids</taxon>
        <taxon>Rosales</taxon>
        <taxon>Rosaceae</taxon>
        <taxon>Rosoideae</taxon>
        <taxon>Rosoideae incertae sedis</taxon>
        <taxon>Rosa</taxon>
    </lineage>
</organism>
<keyword evidence="3" id="KW-1185">Reference proteome</keyword>
<evidence type="ECO:0000256" key="1">
    <source>
        <dbReference type="SAM" id="MobiDB-lite"/>
    </source>
</evidence>
<dbReference type="Proteomes" id="UP000238479">
    <property type="component" value="Chromosome 2"/>
</dbReference>
<evidence type="ECO:0000313" key="2">
    <source>
        <dbReference type="EMBL" id="PRQ52361.1"/>
    </source>
</evidence>
<comment type="caution">
    <text evidence="2">The sequence shown here is derived from an EMBL/GenBank/DDBJ whole genome shotgun (WGS) entry which is preliminary data.</text>
</comment>
<evidence type="ECO:0000313" key="3">
    <source>
        <dbReference type="Proteomes" id="UP000238479"/>
    </source>
</evidence>
<dbReference type="Gramene" id="PRQ52361">
    <property type="protein sequence ID" value="PRQ52361"/>
    <property type="gene ID" value="RchiOBHm_Chr2g0154631"/>
</dbReference>